<dbReference type="EMBL" id="BKDJ01000009">
    <property type="protein sequence ID" value="GER23521.1"/>
    <property type="molecule type" value="Genomic_DNA"/>
</dbReference>
<gene>
    <name evidence="6" type="ORF">NCCP1664_20160</name>
</gene>
<dbReference type="GO" id="GO:0070475">
    <property type="term" value="P:rRNA base methylation"/>
    <property type="evidence" value="ECO:0007669"/>
    <property type="project" value="TreeGrafter"/>
</dbReference>
<dbReference type="SUPFAM" id="SSF53335">
    <property type="entry name" value="S-adenosyl-L-methionine-dependent methyltransferases"/>
    <property type="match status" value="1"/>
</dbReference>
<feature type="binding site" evidence="4">
    <location>
        <position position="317"/>
    </location>
    <ligand>
        <name>S-adenosyl-L-methionine</name>
        <dbReference type="ChEBI" id="CHEBI:59789"/>
    </ligand>
</feature>
<dbReference type="Gene3D" id="2.40.50.1070">
    <property type="match status" value="1"/>
</dbReference>
<comment type="similarity">
    <text evidence="4">Belongs to the class I-like SAM-binding methyltransferase superfamily. RNA M5U methyltransferase family.</text>
</comment>
<feature type="domain" description="TRAM" evidence="5">
    <location>
        <begin position="9"/>
        <end position="69"/>
    </location>
</feature>
<dbReference type="PANTHER" id="PTHR11061">
    <property type="entry name" value="RNA M5U METHYLTRANSFERASE"/>
    <property type="match status" value="1"/>
</dbReference>
<evidence type="ECO:0000259" key="5">
    <source>
        <dbReference type="PROSITE" id="PS50926"/>
    </source>
</evidence>
<dbReference type="PROSITE" id="PS51687">
    <property type="entry name" value="SAM_MT_RNA_M5U"/>
    <property type="match status" value="1"/>
</dbReference>
<feature type="active site" description="Nucleophile" evidence="4">
    <location>
        <position position="420"/>
    </location>
</feature>
<evidence type="ECO:0000256" key="3">
    <source>
        <dbReference type="ARBA" id="ARBA00022691"/>
    </source>
</evidence>
<reference evidence="6 7" key="1">
    <citation type="submission" date="2019-09" db="EMBL/GenBank/DDBJ databases">
        <title>Arthrobacter zafarii sp. nov., a moderately thermotolerant and halotolerant actinobacterium isolated from Cholistan desert soil of Pakistan.</title>
        <authorList>
            <person name="Amin A."/>
            <person name="Ahmed I."/>
            <person name="Khalid N."/>
            <person name="Schumann P."/>
            <person name="Busse H.J."/>
            <person name="Khan I.U."/>
            <person name="Li S."/>
            <person name="Li W.J."/>
        </authorList>
    </citation>
    <scope>NUCLEOTIDE SEQUENCE [LARGE SCALE GENOMIC DNA]</scope>
    <source>
        <strain evidence="6 7">NCCP-1664</strain>
    </source>
</reference>
<dbReference type="Gene3D" id="3.40.50.150">
    <property type="entry name" value="Vaccinia Virus protein VP39"/>
    <property type="match status" value="1"/>
</dbReference>
<dbReference type="PANTHER" id="PTHR11061:SF30">
    <property type="entry name" value="TRNA (URACIL(54)-C(5))-METHYLTRANSFERASE"/>
    <property type="match status" value="1"/>
</dbReference>
<dbReference type="PROSITE" id="PS50926">
    <property type="entry name" value="TRAM"/>
    <property type="match status" value="1"/>
</dbReference>
<dbReference type="RefSeq" id="WP_149957101.1">
    <property type="nucleotide sequence ID" value="NZ_BKDJ01000009.1"/>
</dbReference>
<keyword evidence="1 4" id="KW-0489">Methyltransferase</keyword>
<evidence type="ECO:0000313" key="7">
    <source>
        <dbReference type="Proteomes" id="UP000325307"/>
    </source>
</evidence>
<dbReference type="Pfam" id="PF01938">
    <property type="entry name" value="TRAM"/>
    <property type="match status" value="1"/>
</dbReference>
<comment type="caution">
    <text evidence="6">The sequence shown here is derived from an EMBL/GenBank/DDBJ whole genome shotgun (WGS) entry which is preliminary data.</text>
</comment>
<protein>
    <submittedName>
        <fullName evidence="6">Putative RNA methyltransferase</fullName>
    </submittedName>
</protein>
<proteinExistence type="inferred from homology"/>
<keyword evidence="2 4" id="KW-0808">Transferase</keyword>
<evidence type="ECO:0000256" key="4">
    <source>
        <dbReference type="PROSITE-ProRule" id="PRU01024"/>
    </source>
</evidence>
<evidence type="ECO:0000256" key="2">
    <source>
        <dbReference type="ARBA" id="ARBA00022679"/>
    </source>
</evidence>
<dbReference type="GO" id="GO:0070041">
    <property type="term" value="F:rRNA (uridine-C5-)-methyltransferase activity"/>
    <property type="evidence" value="ECO:0007669"/>
    <property type="project" value="TreeGrafter"/>
</dbReference>
<dbReference type="AlphaFoldDB" id="A0A5A7NUM8"/>
<dbReference type="InterPro" id="IPR002792">
    <property type="entry name" value="TRAM_dom"/>
</dbReference>
<dbReference type="Pfam" id="PF05958">
    <property type="entry name" value="tRNA_U5-meth_tr"/>
    <property type="match status" value="1"/>
</dbReference>
<keyword evidence="7" id="KW-1185">Reference proteome</keyword>
<evidence type="ECO:0000313" key="6">
    <source>
        <dbReference type="EMBL" id="GER23521.1"/>
    </source>
</evidence>
<dbReference type="SUPFAM" id="SSF50249">
    <property type="entry name" value="Nucleic acid-binding proteins"/>
    <property type="match status" value="1"/>
</dbReference>
<dbReference type="InterPro" id="IPR029063">
    <property type="entry name" value="SAM-dependent_MTases_sf"/>
</dbReference>
<feature type="binding site" evidence="4">
    <location>
        <position position="393"/>
    </location>
    <ligand>
        <name>S-adenosyl-L-methionine</name>
        <dbReference type="ChEBI" id="CHEBI:59789"/>
    </ligand>
</feature>
<dbReference type="InterPro" id="IPR010280">
    <property type="entry name" value="U5_MeTrfase_fam"/>
</dbReference>
<evidence type="ECO:0000256" key="1">
    <source>
        <dbReference type="ARBA" id="ARBA00022603"/>
    </source>
</evidence>
<feature type="binding site" evidence="4">
    <location>
        <position position="288"/>
    </location>
    <ligand>
        <name>S-adenosyl-L-methionine</name>
        <dbReference type="ChEBI" id="CHEBI:59789"/>
    </ligand>
</feature>
<feature type="binding site" evidence="4">
    <location>
        <position position="341"/>
    </location>
    <ligand>
        <name>S-adenosyl-L-methionine</name>
        <dbReference type="ChEBI" id="CHEBI:59789"/>
    </ligand>
</feature>
<accession>A0A5A7NUM8</accession>
<sequence>MTHSTIDQRAAEPRIVELRIGAPAHGGHCVARHEGRVVFVRHALPGELVRARLTESAEEARFWRADTVEVLEASEHRVPHFWAAADALAAAAAGRAPVGGAEFGHAELGHQRELKGRIFREQLVRLGRTDPDGAGFAGVEVPAGERADGLGWRTRAAFSVDEAGRLAMNAFRSNELVPVREMPLAVDAVNALRLWELPLRGLARVEVAVPSDGGAPLVLFVEHDGGAPGLADRAAKRLAEGVSAAAITQKGGSASDGRGTLRRLRGRTWLGERAAGHSYRVTGEGFWQIHRLAADTLAAAVLQDLDPRPGQRLADLYAGAGLFTAPLAEAVGAAGLVLSIEGAPGTSRDARRNLHGVPQAQVVQGRVEKTLARALQERAEAGGDGKLDGVVLDPPRTGAGKMAVRQIAQAGPARISYVSCDPASFARDLADFAREGYRLEKVRVLDLYPHTHHMETVGLLVRA</sequence>
<name>A0A5A7NUM8_9MICC</name>
<dbReference type="OrthoDB" id="9804590at2"/>
<organism evidence="6 7">
    <name type="scientific">Zafaria cholistanensis</name>
    <dbReference type="NCBI Taxonomy" id="1682741"/>
    <lineage>
        <taxon>Bacteria</taxon>
        <taxon>Bacillati</taxon>
        <taxon>Actinomycetota</taxon>
        <taxon>Actinomycetes</taxon>
        <taxon>Micrococcales</taxon>
        <taxon>Micrococcaceae</taxon>
        <taxon>Zafaria</taxon>
    </lineage>
</organism>
<dbReference type="InterPro" id="IPR012340">
    <property type="entry name" value="NA-bd_OB-fold"/>
</dbReference>
<dbReference type="Gene3D" id="2.40.50.140">
    <property type="entry name" value="Nucleic acid-binding proteins"/>
    <property type="match status" value="1"/>
</dbReference>
<keyword evidence="3 4" id="KW-0949">S-adenosyl-L-methionine</keyword>
<dbReference type="Proteomes" id="UP000325307">
    <property type="component" value="Unassembled WGS sequence"/>
</dbReference>